<evidence type="ECO:0000313" key="5">
    <source>
        <dbReference type="EnsemblMetazoa" id="SMAR013585-PA"/>
    </source>
</evidence>
<evidence type="ECO:0000256" key="2">
    <source>
        <dbReference type="ARBA" id="ARBA00022602"/>
    </source>
</evidence>
<dbReference type="Gene3D" id="1.25.40.120">
    <property type="entry name" value="Protein prenylyltransferase"/>
    <property type="match status" value="2"/>
</dbReference>
<dbReference type="PANTHER" id="PTHR11129">
    <property type="entry name" value="PROTEIN FARNESYLTRANSFERASE ALPHA SUBUNIT/RAB GERANYLGERANYL TRANSFERASE ALPHA SUBUNIT"/>
    <property type="match status" value="1"/>
</dbReference>
<keyword evidence="6" id="KW-1185">Reference proteome</keyword>
<evidence type="ECO:0000256" key="1">
    <source>
        <dbReference type="ARBA" id="ARBA00006734"/>
    </source>
</evidence>
<dbReference type="EMBL" id="JH431629">
    <property type="status" value="NOT_ANNOTATED_CDS"/>
    <property type="molecule type" value="Genomic_DNA"/>
</dbReference>
<dbReference type="InterPro" id="IPR002088">
    <property type="entry name" value="Prenyl_trans_a"/>
</dbReference>
<dbReference type="SUPFAM" id="SSF48439">
    <property type="entry name" value="Protein prenylyltransferase"/>
    <property type="match status" value="1"/>
</dbReference>
<dbReference type="PhylomeDB" id="T1JIA4"/>
<dbReference type="eggNOG" id="KOG0529">
    <property type="taxonomic scope" value="Eukaryota"/>
</dbReference>
<protein>
    <recommendedName>
        <fullName evidence="7">Protein prenyltransferase alpha subunit repeat-containing protein 1</fullName>
    </recommendedName>
</protein>
<proteinExistence type="inferred from homology"/>
<evidence type="ECO:0000256" key="4">
    <source>
        <dbReference type="ARBA" id="ARBA00022737"/>
    </source>
</evidence>
<dbReference type="PANTHER" id="PTHR11129:SF3">
    <property type="entry name" value="PROTEIN PRENYLTRANSFERASE ALPHA SUBUNIT REPEAT-CONTAINING PROTEIN 1"/>
    <property type="match status" value="1"/>
</dbReference>
<dbReference type="GO" id="GO:0005737">
    <property type="term" value="C:cytoplasm"/>
    <property type="evidence" value="ECO:0007669"/>
    <property type="project" value="TreeGrafter"/>
</dbReference>
<dbReference type="Proteomes" id="UP000014500">
    <property type="component" value="Unassembled WGS sequence"/>
</dbReference>
<dbReference type="OMA" id="MNICEVA"/>
<reference evidence="5" key="2">
    <citation type="submission" date="2015-02" db="UniProtKB">
        <authorList>
            <consortium name="EnsemblMetazoa"/>
        </authorList>
    </citation>
    <scope>IDENTIFICATION</scope>
</reference>
<evidence type="ECO:0000313" key="6">
    <source>
        <dbReference type="Proteomes" id="UP000014500"/>
    </source>
</evidence>
<keyword evidence="2" id="KW-0637">Prenyltransferase</keyword>
<accession>T1JIA4</accession>
<reference evidence="6" key="1">
    <citation type="submission" date="2011-05" db="EMBL/GenBank/DDBJ databases">
        <authorList>
            <person name="Richards S.R."/>
            <person name="Qu J."/>
            <person name="Jiang H."/>
            <person name="Jhangiani S.N."/>
            <person name="Agravi P."/>
            <person name="Goodspeed R."/>
            <person name="Gross S."/>
            <person name="Mandapat C."/>
            <person name="Jackson L."/>
            <person name="Mathew T."/>
            <person name="Pu L."/>
            <person name="Thornton R."/>
            <person name="Saada N."/>
            <person name="Wilczek-Boney K.B."/>
            <person name="Lee S."/>
            <person name="Kovar C."/>
            <person name="Wu Y."/>
            <person name="Scherer S.E."/>
            <person name="Worley K.C."/>
            <person name="Muzny D.M."/>
            <person name="Gibbs R."/>
        </authorList>
    </citation>
    <scope>NUCLEOTIDE SEQUENCE</scope>
    <source>
        <strain evidence="6">Brora</strain>
    </source>
</reference>
<keyword evidence="4" id="KW-0677">Repeat</keyword>
<comment type="similarity">
    <text evidence="1">Belongs to the protein prenyltransferase subunit alpha family.</text>
</comment>
<dbReference type="EnsemblMetazoa" id="SMAR013585-RA">
    <property type="protein sequence ID" value="SMAR013585-PA"/>
    <property type="gene ID" value="SMAR013585"/>
</dbReference>
<evidence type="ECO:0000256" key="3">
    <source>
        <dbReference type="ARBA" id="ARBA00022679"/>
    </source>
</evidence>
<dbReference type="AlphaFoldDB" id="T1JIA4"/>
<organism evidence="5 6">
    <name type="scientific">Strigamia maritima</name>
    <name type="common">European centipede</name>
    <name type="synonym">Geophilus maritimus</name>
    <dbReference type="NCBI Taxonomy" id="126957"/>
    <lineage>
        <taxon>Eukaryota</taxon>
        <taxon>Metazoa</taxon>
        <taxon>Ecdysozoa</taxon>
        <taxon>Arthropoda</taxon>
        <taxon>Myriapoda</taxon>
        <taxon>Chilopoda</taxon>
        <taxon>Pleurostigmophora</taxon>
        <taxon>Geophilomorpha</taxon>
        <taxon>Linotaeniidae</taxon>
        <taxon>Strigamia</taxon>
    </lineage>
</organism>
<dbReference type="Pfam" id="PF01239">
    <property type="entry name" value="PPTA"/>
    <property type="match status" value="1"/>
</dbReference>
<name>T1JIA4_STRMM</name>
<dbReference type="GO" id="GO:0008318">
    <property type="term" value="F:protein prenyltransferase activity"/>
    <property type="evidence" value="ECO:0007669"/>
    <property type="project" value="InterPro"/>
</dbReference>
<keyword evidence="3" id="KW-0808">Transferase</keyword>
<dbReference type="HOGENOM" id="CLU_048186_2_0_1"/>
<evidence type="ECO:0008006" key="7">
    <source>
        <dbReference type="Google" id="ProtNLM"/>
    </source>
</evidence>
<sequence>MELDALAERILTDLCAVFKRDPFVHEFDLVAVVEAQNKSPVLHIGHKLALESWCVKHLYHHSYNKLFDWKEKKRKIVPDPEKLIRWTTAVLLLNPDVATAWNVRKEMILNANLDCKHELTFAHAVLTRKPKSPEKMVVVVFNGQQINILAKELATSEEWVSTHVSDHSGIQYRQYLIEQLIEIEIEIENENETRKTSAQSRNNSQLLNAANLLGKEMEFSTELICLYPGHEALWYHRRFVVYMCNKFGLLSGDHLSSVSVKSSSLHKKSKLENNTCGFALLTLEKELSFLEQCAIQFRENLIQLSNANNYRKWLTSGLSGTL</sequence>